<evidence type="ECO:0000256" key="1">
    <source>
        <dbReference type="SAM" id="SignalP"/>
    </source>
</evidence>
<dbReference type="EMBL" id="NSKB01000002">
    <property type="protein sequence ID" value="PAU78146.1"/>
    <property type="molecule type" value="Genomic_DNA"/>
</dbReference>
<reference evidence="2 3" key="1">
    <citation type="submission" date="2017-08" db="EMBL/GenBank/DDBJ databases">
        <title>Halomonas alkalisoli sp. nov., isolated from saline alkaline soil.</title>
        <authorList>
            <person name="Wang D."/>
            <person name="Zhang G."/>
        </authorList>
    </citation>
    <scope>NUCLEOTIDE SEQUENCE [LARGE SCALE GENOMIC DNA]</scope>
    <source>
        <strain evidence="2 3">WRN001</strain>
    </source>
</reference>
<proteinExistence type="predicted"/>
<comment type="caution">
    <text evidence="2">The sequence shown here is derived from an EMBL/GenBank/DDBJ whole genome shotgun (WGS) entry which is preliminary data.</text>
</comment>
<protein>
    <recommendedName>
        <fullName evidence="4">DUF3108 domain-containing protein</fullName>
    </recommendedName>
</protein>
<dbReference type="RefSeq" id="WP_095619821.1">
    <property type="nucleotide sequence ID" value="NZ_NSKB01000002.1"/>
</dbReference>
<organism evidence="2 3">
    <name type="scientific">Halomonas salipaludis</name>
    <dbReference type="NCBI Taxonomy" id="2032625"/>
    <lineage>
        <taxon>Bacteria</taxon>
        <taxon>Pseudomonadati</taxon>
        <taxon>Pseudomonadota</taxon>
        <taxon>Gammaproteobacteria</taxon>
        <taxon>Oceanospirillales</taxon>
        <taxon>Halomonadaceae</taxon>
        <taxon>Halomonas</taxon>
    </lineage>
</organism>
<evidence type="ECO:0000313" key="3">
    <source>
        <dbReference type="Proteomes" id="UP000217771"/>
    </source>
</evidence>
<gene>
    <name evidence="2" type="ORF">CK498_05305</name>
</gene>
<keyword evidence="3" id="KW-1185">Reference proteome</keyword>
<evidence type="ECO:0000313" key="2">
    <source>
        <dbReference type="EMBL" id="PAU78146.1"/>
    </source>
</evidence>
<dbReference type="OrthoDB" id="25491at2"/>
<name>A0A2A2EYB7_9GAMM</name>
<feature type="signal peptide" evidence="1">
    <location>
        <begin position="1"/>
        <end position="22"/>
    </location>
</feature>
<accession>A0A2A2EYB7</accession>
<keyword evidence="1" id="KW-0732">Signal</keyword>
<evidence type="ECO:0008006" key="4">
    <source>
        <dbReference type="Google" id="ProtNLM"/>
    </source>
</evidence>
<dbReference type="Proteomes" id="UP000217771">
    <property type="component" value="Unassembled WGS sequence"/>
</dbReference>
<feature type="chain" id="PRO_5012313410" description="DUF3108 domain-containing protein" evidence="1">
    <location>
        <begin position="23"/>
        <end position="225"/>
    </location>
</feature>
<sequence>MSSIRTLLIAALLASASTGAVAQGMAEPTPFTAHYQLQISGWPNARVEHRLSQHGEQWQSDMRAAIAVARGNERSRFRVDADGVRPSAYSSGYSLLGIGGDYQLGSQELSVLPDRQAALFDLSRRSAAPGGCEGQEATPCELHFVDHKGEEETLHYRVVARDKVESPAGTFDAVSVETWDPETPERQLVFDFHPELPGLLLGVDYHRDGERRSRLTLSALETPHR</sequence>
<dbReference type="AlphaFoldDB" id="A0A2A2EYB7"/>